<evidence type="ECO:0000313" key="2">
    <source>
        <dbReference type="Proteomes" id="UP000193118"/>
    </source>
</evidence>
<dbReference type="EMBL" id="MTBO01000014">
    <property type="protein sequence ID" value="OSI16686.1"/>
    <property type="molecule type" value="Genomic_DNA"/>
</dbReference>
<dbReference type="Proteomes" id="UP000193118">
    <property type="component" value="Unassembled WGS sequence"/>
</dbReference>
<comment type="caution">
    <text evidence="1">The sequence shown here is derived from an EMBL/GenBank/DDBJ whole genome shotgun (WGS) entry which is preliminary data.</text>
</comment>
<gene>
    <name evidence="1" type="ORF">BWD09_06680</name>
</gene>
<evidence type="ECO:0000313" key="1">
    <source>
        <dbReference type="EMBL" id="OSI16686.1"/>
    </source>
</evidence>
<proteinExistence type="predicted"/>
<protein>
    <submittedName>
        <fullName evidence="1">Uncharacterized protein</fullName>
    </submittedName>
</protein>
<accession>A0A1X3DA49</accession>
<name>A0A1X3DA49_9NEIS</name>
<sequence length="92" mass="10554">MQHSHQRVDYPFRLTVGWWKSNTGKPLPDIVRITGDAKLVVGTTFVLNPIIGINILYRLRTAANHIAQQKLGDTFITWHLRIFPQKSASQIF</sequence>
<dbReference type="AlphaFoldDB" id="A0A1X3DA49"/>
<reference evidence="2" key="1">
    <citation type="submission" date="2017-01" db="EMBL/GenBank/DDBJ databases">
        <authorList>
            <person name="Wolfgang W.J."/>
            <person name="Cole J."/>
            <person name="Wroblewski D."/>
            <person name="Mcginnis J."/>
            <person name="Musser K.A."/>
        </authorList>
    </citation>
    <scope>NUCLEOTIDE SEQUENCE [LARGE SCALE GENOMIC DNA]</scope>
    <source>
        <strain evidence="2">DSM 19151</strain>
    </source>
</reference>
<keyword evidence="2" id="KW-1185">Reference proteome</keyword>
<organism evidence="1 2">
    <name type="scientific">Neisseria dentiae</name>
    <dbReference type="NCBI Taxonomy" id="194197"/>
    <lineage>
        <taxon>Bacteria</taxon>
        <taxon>Pseudomonadati</taxon>
        <taxon>Pseudomonadota</taxon>
        <taxon>Betaproteobacteria</taxon>
        <taxon>Neisseriales</taxon>
        <taxon>Neisseriaceae</taxon>
        <taxon>Neisseria</taxon>
    </lineage>
</organism>